<gene>
    <name evidence="1" type="ORF">HZB08_00280</name>
</gene>
<evidence type="ECO:0000313" key="1">
    <source>
        <dbReference type="EMBL" id="MBI5078446.1"/>
    </source>
</evidence>
<dbReference type="EMBL" id="JACRKR010000014">
    <property type="protein sequence ID" value="MBI5078446.1"/>
    <property type="molecule type" value="Genomic_DNA"/>
</dbReference>
<reference evidence="1" key="1">
    <citation type="submission" date="2020-07" db="EMBL/GenBank/DDBJ databases">
        <title>Huge and variable diversity of episymbiotic CPR bacteria and DPANN archaea in groundwater ecosystems.</title>
        <authorList>
            <person name="He C.Y."/>
            <person name="Keren R."/>
            <person name="Whittaker M."/>
            <person name="Farag I.F."/>
            <person name="Doudna J."/>
            <person name="Cate J.H.D."/>
            <person name="Banfield J.F."/>
        </authorList>
    </citation>
    <scope>NUCLEOTIDE SEQUENCE</scope>
    <source>
        <strain evidence="1">NC_groundwater_1860_Pr3_B-0.1um_51_7</strain>
    </source>
</reference>
<comment type="caution">
    <text evidence="1">The sequence shown here is derived from an EMBL/GenBank/DDBJ whole genome shotgun (WGS) entry which is preliminary data.</text>
</comment>
<name>A0A9D6UNI1_UNCSA</name>
<dbReference type="InterPro" id="IPR021857">
    <property type="entry name" value="DUF3467"/>
</dbReference>
<protein>
    <submittedName>
        <fullName evidence="1">DUF3467 domain-containing protein</fullName>
    </submittedName>
</protein>
<proteinExistence type="predicted"/>
<accession>A0A9D6UNI1</accession>
<dbReference type="Pfam" id="PF11950">
    <property type="entry name" value="DUF3467"/>
    <property type="match status" value="1"/>
</dbReference>
<dbReference type="AlphaFoldDB" id="A0A9D6UNI1"/>
<organism evidence="1 2">
    <name type="scientific">Candidatus Saganbacteria bacterium</name>
    <dbReference type="NCBI Taxonomy" id="2575572"/>
    <lineage>
        <taxon>Bacteria</taxon>
        <taxon>Bacillati</taxon>
        <taxon>Saganbacteria</taxon>
    </lineage>
</organism>
<evidence type="ECO:0000313" key="2">
    <source>
        <dbReference type="Proteomes" id="UP000808761"/>
    </source>
</evidence>
<sequence length="94" mass="10638">MTNQEIPISLSDEVSAGKYSNLAVIYHNENEFIMDFIFVHPPKGKVNDRIIMSPSHAKRFLRAVQENITKYENSFGAIKESPEPPAIGIEFSKN</sequence>
<dbReference type="Proteomes" id="UP000808761">
    <property type="component" value="Unassembled WGS sequence"/>
</dbReference>